<sequence length="321" mass="34976">MTHPPNCERAGGDTCECRCANTLHGWPGAVSLIRDPAPDALDDFRERADRRWEAAERKASGSENRSRSTIGHKRAAVDTAREHVLRALRAEHRAAESRAEQQSPPPDSTPDDGATGPGAGREESPPPPTSDEEADTAARERADTDRRLATARTDVDRVEAVGELLGQVLDQVERGFGPLGTGTRAAMAEHFWCELLVQLVVVIEESKRAWDAIPQVVGKQLDEVVNASRRTIPAEVVSACTKQLWTRLTEALGLTAIDQAAALLPALRTLAVVLCKSPPRHPAVVRHCLDPLQELLLDEAKERLKQAFGASLLPEIHARLE</sequence>
<dbReference type="RefSeq" id="WP_344924643.1">
    <property type="nucleotide sequence ID" value="NZ_BAAAYK010000031.1"/>
</dbReference>
<reference evidence="5" key="2">
    <citation type="journal article" date="2019" name="Int. J. Syst. Evol. Microbiol.">
        <title>The Global Catalogue of Microorganisms (GCM) 10K type strain sequencing project: providing services to taxonomists for standard genome sequencing and annotation.</title>
        <authorList>
            <consortium name="The Broad Institute Genomics Platform"/>
            <consortium name="The Broad Institute Genome Sequencing Center for Infectious Disease"/>
            <person name="Wu L."/>
            <person name="Ma J."/>
        </authorList>
    </citation>
    <scope>NUCLEOTIDE SEQUENCE [LARGE SCALE GENOMIC DNA]</scope>
    <source>
        <strain evidence="5">JCM 9687</strain>
    </source>
</reference>
<name>A0ABP6RZ63_9PSEU</name>
<accession>A0ABP6RZ63</accession>
<comment type="caution">
    <text evidence="4">The sequence shown here is derived from an EMBL/GenBank/DDBJ whole genome shotgun (WGS) entry which is preliminary data.</text>
</comment>
<protein>
    <submittedName>
        <fullName evidence="4">Uncharacterized protein</fullName>
    </submittedName>
</protein>
<evidence type="ECO:0000313" key="5">
    <source>
        <dbReference type="Proteomes" id="UP001500483"/>
    </source>
</evidence>
<reference evidence="4" key="1">
    <citation type="journal article" date="2014" name="Int. J. Syst. Evol. Microbiol.">
        <title>Complete genome of a new Firmicutes species belonging to the dominant human colonic microbiota ('Ruminococcus bicirculans') reveals two chromosomes and a selective capacity to utilize plant glucans.</title>
        <authorList>
            <consortium name="NISC Comparative Sequencing Program"/>
            <person name="Wegmann U."/>
            <person name="Louis P."/>
            <person name="Goesmann A."/>
            <person name="Henrissat B."/>
            <person name="Duncan S.H."/>
            <person name="Flint H.J."/>
        </authorList>
    </citation>
    <scope>NUCLEOTIDE SEQUENCE</scope>
    <source>
        <strain evidence="4">JCM 9687</strain>
    </source>
</reference>
<dbReference type="EMBL" id="BAAAYK010000038">
    <property type="protein sequence ID" value="GAA3363949.1"/>
    <property type="molecule type" value="Genomic_DNA"/>
</dbReference>
<evidence type="ECO:0000313" key="3">
    <source>
        <dbReference type="EMBL" id="GAA3354354.1"/>
    </source>
</evidence>
<feature type="compositionally biased region" description="Basic and acidic residues" evidence="1">
    <location>
        <begin position="51"/>
        <end position="66"/>
    </location>
</feature>
<proteinExistence type="predicted"/>
<organism evidence="4 5">
    <name type="scientific">Saccharopolyspora gregorii</name>
    <dbReference type="NCBI Taxonomy" id="33914"/>
    <lineage>
        <taxon>Bacteria</taxon>
        <taxon>Bacillati</taxon>
        <taxon>Actinomycetota</taxon>
        <taxon>Actinomycetes</taxon>
        <taxon>Pseudonocardiales</taxon>
        <taxon>Pseudonocardiaceae</taxon>
        <taxon>Saccharopolyspora</taxon>
    </lineage>
</organism>
<evidence type="ECO:0000313" key="2">
    <source>
        <dbReference type="EMBL" id="GAA3354281.1"/>
    </source>
</evidence>
<gene>
    <name evidence="2" type="ORF">GCM10020366_10490</name>
    <name evidence="3" type="ORF">GCM10020366_10840</name>
    <name evidence="4" type="ORF">GCM10020366_57870</name>
</gene>
<evidence type="ECO:0000256" key="1">
    <source>
        <dbReference type="SAM" id="MobiDB-lite"/>
    </source>
</evidence>
<feature type="region of interest" description="Disordered" evidence="1">
    <location>
        <begin position="51"/>
        <end position="78"/>
    </location>
</feature>
<dbReference type="EMBL" id="BAAAYK010000031">
    <property type="protein sequence ID" value="GAA3354281.1"/>
    <property type="molecule type" value="Genomic_DNA"/>
</dbReference>
<dbReference type="Proteomes" id="UP001500483">
    <property type="component" value="Unassembled WGS sequence"/>
</dbReference>
<feature type="region of interest" description="Disordered" evidence="1">
    <location>
        <begin position="92"/>
        <end position="151"/>
    </location>
</feature>
<keyword evidence="5" id="KW-1185">Reference proteome</keyword>
<dbReference type="EMBL" id="BAAAYK010000031">
    <property type="protein sequence ID" value="GAA3354354.1"/>
    <property type="molecule type" value="Genomic_DNA"/>
</dbReference>
<feature type="compositionally biased region" description="Basic and acidic residues" evidence="1">
    <location>
        <begin position="136"/>
        <end position="151"/>
    </location>
</feature>
<reference evidence="4" key="3">
    <citation type="submission" date="2023-12" db="EMBL/GenBank/DDBJ databases">
        <authorList>
            <person name="Sun Q."/>
            <person name="Inoue M."/>
        </authorList>
    </citation>
    <scope>NUCLEOTIDE SEQUENCE</scope>
    <source>
        <strain evidence="4">JCM 9687</strain>
    </source>
</reference>
<evidence type="ECO:0000313" key="4">
    <source>
        <dbReference type="EMBL" id="GAA3363949.1"/>
    </source>
</evidence>